<gene>
    <name evidence="1" type="ORF">HNQ80_001048</name>
</gene>
<accession>A0A841KNH8</accession>
<dbReference type="RefSeq" id="WP_184308817.1">
    <property type="nucleotide sequence ID" value="NZ_JACHEN010000004.1"/>
</dbReference>
<dbReference type="EMBL" id="JACHEN010000004">
    <property type="protein sequence ID" value="MBB6214963.1"/>
    <property type="molecule type" value="Genomic_DNA"/>
</dbReference>
<evidence type="ECO:0000313" key="1">
    <source>
        <dbReference type="EMBL" id="MBB6214963.1"/>
    </source>
</evidence>
<comment type="caution">
    <text evidence="1">The sequence shown here is derived from an EMBL/GenBank/DDBJ whole genome shotgun (WGS) entry which is preliminary data.</text>
</comment>
<dbReference type="Pfam" id="PF20765">
    <property type="entry name" value="Phage_tail_terminator_8"/>
    <property type="match status" value="1"/>
</dbReference>
<name>A0A841KNH8_9FIRM</name>
<dbReference type="AlphaFoldDB" id="A0A841KNH8"/>
<organism evidence="1 2">
    <name type="scientific">Anaerosolibacter carboniphilus</name>
    <dbReference type="NCBI Taxonomy" id="1417629"/>
    <lineage>
        <taxon>Bacteria</taxon>
        <taxon>Bacillati</taxon>
        <taxon>Bacillota</taxon>
        <taxon>Clostridia</taxon>
        <taxon>Peptostreptococcales</taxon>
        <taxon>Thermotaleaceae</taxon>
        <taxon>Anaerosolibacter</taxon>
    </lineage>
</organism>
<sequence length="144" mass="17124">MVTLKDIVTAVNTKIEENFPEIKIETRDITEGFDRPSFFTDIDYARKGSFMDSAVERSMTVRIHYFARNRNEHRLELLDVQEKLEDMFFQTLEINERFIVHIDETNVEKLEGGIIEFSFDINYIEELEIEDPSEMMEEMDVSIR</sequence>
<dbReference type="Proteomes" id="UP000579281">
    <property type="component" value="Unassembled WGS sequence"/>
</dbReference>
<proteinExistence type="predicted"/>
<reference evidence="1 2" key="1">
    <citation type="submission" date="2020-08" db="EMBL/GenBank/DDBJ databases">
        <title>Genomic Encyclopedia of Type Strains, Phase IV (KMG-IV): sequencing the most valuable type-strain genomes for metagenomic binning, comparative biology and taxonomic classification.</title>
        <authorList>
            <person name="Goeker M."/>
        </authorList>
    </citation>
    <scope>NUCLEOTIDE SEQUENCE [LARGE SCALE GENOMIC DNA]</scope>
    <source>
        <strain evidence="1 2">DSM 103526</strain>
    </source>
</reference>
<keyword evidence="2" id="KW-1185">Reference proteome</keyword>
<dbReference type="InterPro" id="IPR049254">
    <property type="entry name" value="Phage_tail_terminator"/>
</dbReference>
<protein>
    <submittedName>
        <fullName evidence="1">Uncharacterized protein</fullName>
    </submittedName>
</protein>
<evidence type="ECO:0000313" key="2">
    <source>
        <dbReference type="Proteomes" id="UP000579281"/>
    </source>
</evidence>